<dbReference type="NCBIfam" id="TIGR04183">
    <property type="entry name" value="Por_Secre_tail"/>
    <property type="match status" value="1"/>
</dbReference>
<name>A0ABR7Q4H8_9FLAO</name>
<evidence type="ECO:0000313" key="4">
    <source>
        <dbReference type="EMBL" id="MBC8753353.1"/>
    </source>
</evidence>
<accession>A0ABR7Q4H8</accession>
<gene>
    <name evidence="4" type="ORF">H2O64_01640</name>
</gene>
<dbReference type="EMBL" id="JACGWS010000001">
    <property type="protein sequence ID" value="MBC8753353.1"/>
    <property type="molecule type" value="Genomic_DNA"/>
</dbReference>
<organism evidence="4 5">
    <name type="scientific">Kordia aestuariivivens</name>
    <dbReference type="NCBI Taxonomy" id="2759037"/>
    <lineage>
        <taxon>Bacteria</taxon>
        <taxon>Pseudomonadati</taxon>
        <taxon>Bacteroidota</taxon>
        <taxon>Flavobacteriia</taxon>
        <taxon>Flavobacteriales</taxon>
        <taxon>Flavobacteriaceae</taxon>
        <taxon>Kordia</taxon>
    </lineage>
</organism>
<sequence length="523" mass="54770">MKKNILLSMLLLVFAINAQGAIRYVTPSGAGTLDGTSWANAFPGTSLQLAIDASSVNDEVWVAAGTYYTTTTTNRTISFSMRNGVTIYGSFIGTETLLSERVLTNGLTSILSGEIGVAGIADNSYKVVYNQELDNTAIIDGFIIEGGNDNRTPTNTGNGLGGGMYNHGYNSGGYCHPIVRNCVFRQNTASWGAGAFNNGYGGGNTLPTYINCVFSQNHALIEAGGMDSYGVGGTASPTVINSIFYENTSATNVGAMYAWGGGGGNCHPVLINCAFVNNSALNGYGGAFIADNLDPGGGGTSSGACTVTLQNCIVWNNTATGASPQFYVRGTGAQVVATYSDIDLTGQSAPHVISGAGTGNIDTDPLFLNSASGAGVDGNWMTADDGLQLQNTSLCIDVGDNTGVALTDLLSNNRIFNTTVDMGAYEFDSSTLGIENNQPTLDVMLYPNPTSDIANLTFNISETDIITLLLFDINGRLIKTIAKGQKTTGTFSAQIDVSQQPSGVYFITLHTTKGKYVHKIIRK</sequence>
<evidence type="ECO:0000259" key="3">
    <source>
        <dbReference type="Pfam" id="PF18962"/>
    </source>
</evidence>
<feature type="domain" description="Secretion system C-terminal sorting" evidence="3">
    <location>
        <begin position="445"/>
        <end position="521"/>
    </location>
</feature>
<evidence type="ECO:0000313" key="5">
    <source>
        <dbReference type="Proteomes" id="UP000619238"/>
    </source>
</evidence>
<dbReference type="Proteomes" id="UP000619238">
    <property type="component" value="Unassembled WGS sequence"/>
</dbReference>
<keyword evidence="1 2" id="KW-0732">Signal</keyword>
<dbReference type="SUPFAM" id="SSF51126">
    <property type="entry name" value="Pectin lyase-like"/>
    <property type="match status" value="1"/>
</dbReference>
<reference evidence="4 5" key="1">
    <citation type="submission" date="2020-07" db="EMBL/GenBank/DDBJ databases">
        <title>Description of Kordia aestuariivivens sp. nov., isolated from a tidal flat.</title>
        <authorList>
            <person name="Park S."/>
            <person name="Yoon J.-H."/>
        </authorList>
    </citation>
    <scope>NUCLEOTIDE SEQUENCE [LARGE SCALE GENOMIC DNA]</scope>
    <source>
        <strain evidence="4 5">YSTF-M3</strain>
    </source>
</reference>
<feature type="chain" id="PRO_5046461964" evidence="2">
    <location>
        <begin position="21"/>
        <end position="523"/>
    </location>
</feature>
<comment type="caution">
    <text evidence="4">The sequence shown here is derived from an EMBL/GenBank/DDBJ whole genome shotgun (WGS) entry which is preliminary data.</text>
</comment>
<dbReference type="InterPro" id="IPR026444">
    <property type="entry name" value="Secre_tail"/>
</dbReference>
<dbReference type="InterPro" id="IPR059226">
    <property type="entry name" value="Choice_anch_Q_dom"/>
</dbReference>
<dbReference type="Gene3D" id="2.160.20.10">
    <property type="entry name" value="Single-stranded right-handed beta-helix, Pectin lyase-like"/>
    <property type="match status" value="1"/>
</dbReference>
<evidence type="ECO:0000256" key="2">
    <source>
        <dbReference type="SAM" id="SignalP"/>
    </source>
</evidence>
<dbReference type="InterPro" id="IPR012334">
    <property type="entry name" value="Pectin_lyas_fold"/>
</dbReference>
<dbReference type="NCBIfam" id="NF041518">
    <property type="entry name" value="choice_anch_Q"/>
    <property type="match status" value="1"/>
</dbReference>
<dbReference type="RefSeq" id="WP_187560390.1">
    <property type="nucleotide sequence ID" value="NZ_JACGWS010000001.1"/>
</dbReference>
<evidence type="ECO:0000256" key="1">
    <source>
        <dbReference type="ARBA" id="ARBA00022729"/>
    </source>
</evidence>
<dbReference type="InterPro" id="IPR011050">
    <property type="entry name" value="Pectin_lyase_fold/virulence"/>
</dbReference>
<keyword evidence="5" id="KW-1185">Reference proteome</keyword>
<proteinExistence type="predicted"/>
<feature type="signal peptide" evidence="2">
    <location>
        <begin position="1"/>
        <end position="20"/>
    </location>
</feature>
<dbReference type="Pfam" id="PF18962">
    <property type="entry name" value="Por_Secre_tail"/>
    <property type="match status" value="1"/>
</dbReference>
<protein>
    <submittedName>
        <fullName evidence="4">T9SS type A sorting domain-containing protein</fullName>
    </submittedName>
</protein>